<dbReference type="EMBL" id="CP059851">
    <property type="protein sequence ID" value="QMW22024.1"/>
    <property type="molecule type" value="Genomic_DNA"/>
</dbReference>
<dbReference type="InterPro" id="IPR001279">
    <property type="entry name" value="Metallo-B-lactamas"/>
</dbReference>
<dbReference type="InterPro" id="IPR036866">
    <property type="entry name" value="RibonucZ/Hydroxyglut_hydro"/>
</dbReference>
<dbReference type="PANTHER" id="PTHR15032:SF4">
    <property type="entry name" value="N-ACYL-PHOSPHATIDYLETHANOLAMINE-HYDROLYZING PHOSPHOLIPASE D"/>
    <property type="match status" value="1"/>
</dbReference>
<dbReference type="AlphaFoldDB" id="A0A7G5IF82"/>
<dbReference type="Pfam" id="PF12706">
    <property type="entry name" value="Lactamase_B_2"/>
    <property type="match status" value="1"/>
</dbReference>
<dbReference type="PANTHER" id="PTHR15032">
    <property type="entry name" value="N-ACYL-PHOSPHATIDYLETHANOLAMINE-HYDROLYZING PHOSPHOLIPASE D"/>
    <property type="match status" value="1"/>
</dbReference>
<gene>
    <name evidence="2" type="ORF">H3309_11665</name>
</gene>
<reference evidence="2 3" key="1">
    <citation type="submission" date="2020-07" db="EMBL/GenBank/DDBJ databases">
        <title>Complete genome sequence for Sandaracinobacter sp. M6.</title>
        <authorList>
            <person name="Tang Y."/>
            <person name="Liu Q."/>
            <person name="Guo Z."/>
            <person name="Lei P."/>
            <person name="Huang B."/>
        </authorList>
    </citation>
    <scope>NUCLEOTIDE SEQUENCE [LARGE SCALE GENOMIC DNA]</scope>
    <source>
        <strain evidence="2 3">M6</strain>
    </source>
</reference>
<dbReference type="Proteomes" id="UP000515292">
    <property type="component" value="Chromosome"/>
</dbReference>
<dbReference type="Gene3D" id="3.60.15.10">
    <property type="entry name" value="Ribonuclease Z/Hydroxyacylglutathione hydrolase-like"/>
    <property type="match status" value="1"/>
</dbReference>
<keyword evidence="3" id="KW-1185">Reference proteome</keyword>
<evidence type="ECO:0000313" key="2">
    <source>
        <dbReference type="EMBL" id="QMW22024.1"/>
    </source>
</evidence>
<organism evidence="2 3">
    <name type="scientific">Sandaracinobacteroides saxicola</name>
    <dbReference type="NCBI Taxonomy" id="2759707"/>
    <lineage>
        <taxon>Bacteria</taxon>
        <taxon>Pseudomonadati</taxon>
        <taxon>Pseudomonadota</taxon>
        <taxon>Alphaproteobacteria</taxon>
        <taxon>Sphingomonadales</taxon>
        <taxon>Sphingosinicellaceae</taxon>
        <taxon>Sandaracinobacteroides</taxon>
    </lineage>
</organism>
<feature type="domain" description="Metallo-beta-lactamase" evidence="1">
    <location>
        <begin position="116"/>
        <end position="312"/>
    </location>
</feature>
<dbReference type="GO" id="GO:0016787">
    <property type="term" value="F:hydrolase activity"/>
    <property type="evidence" value="ECO:0007669"/>
    <property type="project" value="UniProtKB-KW"/>
</dbReference>
<dbReference type="SUPFAM" id="SSF56281">
    <property type="entry name" value="Metallo-hydrolase/oxidoreductase"/>
    <property type="match status" value="1"/>
</dbReference>
<name>A0A7G5IF82_9SPHN</name>
<accession>A0A7G5IF82</accession>
<keyword evidence="2" id="KW-0378">Hydrolase</keyword>
<dbReference type="GO" id="GO:0005737">
    <property type="term" value="C:cytoplasm"/>
    <property type="evidence" value="ECO:0007669"/>
    <property type="project" value="TreeGrafter"/>
</dbReference>
<evidence type="ECO:0000259" key="1">
    <source>
        <dbReference type="Pfam" id="PF12706"/>
    </source>
</evidence>
<dbReference type="KEGG" id="sand:H3309_11665"/>
<proteinExistence type="predicted"/>
<sequence>MTAKRVGRLLMLIVAAILLGLLVLFIAVRVSLDKPAYVGPVSDHFDGERFFLPGAPNVGDKGVGELLRWRIGRTPAVWPASVPVTPVVPAARVDGEAMVVTMVGHASVLVQTQGLNILTDPLWSARASPVAWAGPQRVRAPGVRFEDLPRIDLVLVSHGHYDHLDLPTLKRLWARDRPLIVTPLGNGTLLAAHGVTALARDWGERVVVRDGIEVIVEPVQHWSSRWGVDRNRALWGGFTVVLPGGNLYFAGDCGYNAALFRAAARHGPVRLALLPVGAYEPRWFMAEQHMNPAEAVAAMADLGAATAVGIHWGTFQLTDEAIDAPRADLAAALADGAIAAERFPALAAGDVMTIAALPTGSERPAGQLLPRAAAPQAGPTR</sequence>
<evidence type="ECO:0000313" key="3">
    <source>
        <dbReference type="Proteomes" id="UP000515292"/>
    </source>
</evidence>
<protein>
    <submittedName>
        <fullName evidence="2">MBL fold metallo-hydrolase</fullName>
    </submittedName>
</protein>